<dbReference type="STRING" id="1036808.A0A0C2ZJJ8"/>
<evidence type="ECO:0000313" key="3">
    <source>
        <dbReference type="Proteomes" id="UP000053989"/>
    </source>
</evidence>
<dbReference type="InParanoid" id="A0A0C2ZJJ8"/>
<gene>
    <name evidence="2" type="ORF">SCLCIDRAFT_1179103</name>
</gene>
<keyword evidence="1" id="KW-0472">Membrane</keyword>
<dbReference type="EMBL" id="KN822048">
    <property type="protein sequence ID" value="KIM61763.1"/>
    <property type="molecule type" value="Genomic_DNA"/>
</dbReference>
<dbReference type="Proteomes" id="UP000053989">
    <property type="component" value="Unassembled WGS sequence"/>
</dbReference>
<keyword evidence="3" id="KW-1185">Reference proteome</keyword>
<name>A0A0C2ZJJ8_9AGAM</name>
<evidence type="ECO:0000313" key="2">
    <source>
        <dbReference type="EMBL" id="KIM61763.1"/>
    </source>
</evidence>
<keyword evidence="1" id="KW-1133">Transmembrane helix</keyword>
<organism evidence="2 3">
    <name type="scientific">Scleroderma citrinum Foug A</name>
    <dbReference type="NCBI Taxonomy" id="1036808"/>
    <lineage>
        <taxon>Eukaryota</taxon>
        <taxon>Fungi</taxon>
        <taxon>Dikarya</taxon>
        <taxon>Basidiomycota</taxon>
        <taxon>Agaricomycotina</taxon>
        <taxon>Agaricomycetes</taxon>
        <taxon>Agaricomycetidae</taxon>
        <taxon>Boletales</taxon>
        <taxon>Sclerodermatineae</taxon>
        <taxon>Sclerodermataceae</taxon>
        <taxon>Scleroderma</taxon>
    </lineage>
</organism>
<evidence type="ECO:0000256" key="1">
    <source>
        <dbReference type="SAM" id="Phobius"/>
    </source>
</evidence>
<sequence length="90" mass="10189">ALLQLWNLFWAVLAASVNRLGRQSLFLASAGLMMPFYMAQVVCLTEYSEYGVPAAAHTFVVFVFLFFAAYDITFILIFSYTIEILLSIFT</sequence>
<protein>
    <submittedName>
        <fullName evidence="2">Uncharacterized protein</fullName>
    </submittedName>
</protein>
<accession>A0A0C2ZJJ8</accession>
<dbReference type="AlphaFoldDB" id="A0A0C2ZJJ8"/>
<feature type="transmembrane region" description="Helical" evidence="1">
    <location>
        <begin position="24"/>
        <end position="47"/>
    </location>
</feature>
<proteinExistence type="predicted"/>
<feature type="transmembrane region" description="Helical" evidence="1">
    <location>
        <begin position="59"/>
        <end position="82"/>
    </location>
</feature>
<dbReference type="HOGENOM" id="CLU_2446800_0_0_1"/>
<feature type="non-terminal residue" evidence="2">
    <location>
        <position position="1"/>
    </location>
</feature>
<reference evidence="3" key="2">
    <citation type="submission" date="2015-01" db="EMBL/GenBank/DDBJ databases">
        <title>Evolutionary Origins and Diversification of the Mycorrhizal Mutualists.</title>
        <authorList>
            <consortium name="DOE Joint Genome Institute"/>
            <consortium name="Mycorrhizal Genomics Consortium"/>
            <person name="Kohler A."/>
            <person name="Kuo A."/>
            <person name="Nagy L.G."/>
            <person name="Floudas D."/>
            <person name="Copeland A."/>
            <person name="Barry K.W."/>
            <person name="Cichocki N."/>
            <person name="Veneault-Fourrey C."/>
            <person name="LaButti K."/>
            <person name="Lindquist E.A."/>
            <person name="Lipzen A."/>
            <person name="Lundell T."/>
            <person name="Morin E."/>
            <person name="Murat C."/>
            <person name="Riley R."/>
            <person name="Ohm R."/>
            <person name="Sun H."/>
            <person name="Tunlid A."/>
            <person name="Henrissat B."/>
            <person name="Grigoriev I.V."/>
            <person name="Hibbett D.S."/>
            <person name="Martin F."/>
        </authorList>
    </citation>
    <scope>NUCLEOTIDE SEQUENCE [LARGE SCALE GENOMIC DNA]</scope>
    <source>
        <strain evidence="3">Foug A</strain>
    </source>
</reference>
<reference evidence="2 3" key="1">
    <citation type="submission" date="2014-04" db="EMBL/GenBank/DDBJ databases">
        <authorList>
            <consortium name="DOE Joint Genome Institute"/>
            <person name="Kuo A."/>
            <person name="Kohler A."/>
            <person name="Nagy L.G."/>
            <person name="Floudas D."/>
            <person name="Copeland A."/>
            <person name="Barry K.W."/>
            <person name="Cichocki N."/>
            <person name="Veneault-Fourrey C."/>
            <person name="LaButti K."/>
            <person name="Lindquist E.A."/>
            <person name="Lipzen A."/>
            <person name="Lundell T."/>
            <person name="Morin E."/>
            <person name="Murat C."/>
            <person name="Sun H."/>
            <person name="Tunlid A."/>
            <person name="Henrissat B."/>
            <person name="Grigoriev I.V."/>
            <person name="Hibbett D.S."/>
            <person name="Martin F."/>
            <person name="Nordberg H.P."/>
            <person name="Cantor M.N."/>
            <person name="Hua S.X."/>
        </authorList>
    </citation>
    <scope>NUCLEOTIDE SEQUENCE [LARGE SCALE GENOMIC DNA]</scope>
    <source>
        <strain evidence="2 3">Foug A</strain>
    </source>
</reference>
<keyword evidence="1" id="KW-0812">Transmembrane</keyword>